<dbReference type="KEGG" id="nlo:107217164"/>
<dbReference type="SUPFAM" id="SSF51695">
    <property type="entry name" value="PLC-like phosphodiesterases"/>
    <property type="match status" value="1"/>
</dbReference>
<evidence type="ECO:0000259" key="1">
    <source>
        <dbReference type="SMART" id="SM00148"/>
    </source>
</evidence>
<name>A0A6J0B797_NEOLC</name>
<sequence length="338" mass="38869">MQNIDDAPPEETAIYKNLEFWMSDLPPQLKTLPINHLAIPGSHDTMTYTISRKGEIGPDGPKFLRHLGCFKMLAKPVIFNWSITQHDDIKAQLNGGIRYLDLRVARKDGVNEICFLHGLYGAAVEEPLEDIADWLTSHPGEVVILDFQHFYQFNDSLHNMLINIIERTFKGKLCPIFPSFTHISLQWLALEKYQVFVIYRNVAVMNHTNFWFSSLWVTPWPNTVNPVHLIKFLDESLESRNPRTGFVSQCLLTPDTFYVVKHVFGNLERDLVDVCRNNTLPWIRNKKPGSDGLNIVISDFVSYNDFLFAKTVIQRNVEMLKVSSKPISGKYIEVQSKS</sequence>
<dbReference type="InterPro" id="IPR051057">
    <property type="entry name" value="PI-PLC_domain"/>
</dbReference>
<dbReference type="Proteomes" id="UP000829291">
    <property type="component" value="Chromosome 1"/>
</dbReference>
<dbReference type="GeneID" id="107217164"/>
<dbReference type="CDD" id="cd08616">
    <property type="entry name" value="PI-PLCXD1c"/>
    <property type="match status" value="1"/>
</dbReference>
<protein>
    <submittedName>
        <fullName evidence="3 4 5">PI-PLC X domain-containing protein 3</fullName>
    </submittedName>
</protein>
<feature type="domain" description="Phosphatidylinositol-specific phospholipase C X" evidence="1">
    <location>
        <begin position="28"/>
        <end position="200"/>
    </location>
</feature>
<dbReference type="AlphaFoldDB" id="A0A6J0B797"/>
<keyword evidence="2" id="KW-1185">Reference proteome</keyword>
<evidence type="ECO:0000313" key="2">
    <source>
        <dbReference type="Proteomes" id="UP000829291"/>
    </source>
</evidence>
<accession>A0A6J0B797</accession>
<dbReference type="GO" id="GO:0006629">
    <property type="term" value="P:lipid metabolic process"/>
    <property type="evidence" value="ECO:0007669"/>
    <property type="project" value="InterPro"/>
</dbReference>
<gene>
    <name evidence="3 4 5" type="primary">LOC107217164</name>
</gene>
<dbReference type="PANTHER" id="PTHR13593:SF113">
    <property type="entry name" value="SI:DKEY-266F7.9"/>
    <property type="match status" value="1"/>
</dbReference>
<dbReference type="GO" id="GO:0008081">
    <property type="term" value="F:phosphoric diester hydrolase activity"/>
    <property type="evidence" value="ECO:0007669"/>
    <property type="project" value="InterPro"/>
</dbReference>
<dbReference type="PANTHER" id="PTHR13593">
    <property type="match status" value="1"/>
</dbReference>
<dbReference type="InParanoid" id="A0A6J0B797"/>
<dbReference type="FunCoup" id="A0A6J0B797">
    <property type="interactions" value="130"/>
</dbReference>
<dbReference type="PROSITE" id="PS50007">
    <property type="entry name" value="PIPLC_X_DOMAIN"/>
    <property type="match status" value="1"/>
</dbReference>
<evidence type="ECO:0000313" key="5">
    <source>
        <dbReference type="RefSeq" id="XP_046586918.1"/>
    </source>
</evidence>
<evidence type="ECO:0000313" key="4">
    <source>
        <dbReference type="RefSeq" id="XP_046586911.1"/>
    </source>
</evidence>
<dbReference type="RefSeq" id="XP_046586918.1">
    <property type="nucleotide sequence ID" value="XM_046730962.1"/>
</dbReference>
<dbReference type="Gene3D" id="3.20.20.190">
    <property type="entry name" value="Phosphatidylinositol (PI) phosphodiesterase"/>
    <property type="match status" value="1"/>
</dbReference>
<evidence type="ECO:0000313" key="3">
    <source>
        <dbReference type="RefSeq" id="XP_015510036.1"/>
    </source>
</evidence>
<dbReference type="SMART" id="SM00148">
    <property type="entry name" value="PLCXc"/>
    <property type="match status" value="1"/>
</dbReference>
<dbReference type="OrthoDB" id="1046782at2759"/>
<dbReference type="InterPro" id="IPR042158">
    <property type="entry name" value="PLCXD1/2/3"/>
</dbReference>
<reference evidence="3" key="1">
    <citation type="submission" date="2025-04" db="UniProtKB">
        <authorList>
            <consortium name="RefSeq"/>
        </authorList>
    </citation>
    <scope>IDENTIFICATION</scope>
    <source>
        <tissue evidence="4 5">Thorax and Abdomen</tissue>
        <tissue evidence="3">Whole body</tissue>
    </source>
</reference>
<proteinExistence type="predicted"/>
<dbReference type="RefSeq" id="XP_015510036.1">
    <property type="nucleotide sequence ID" value="XM_015654550.1"/>
</dbReference>
<dbReference type="RefSeq" id="XP_046586911.1">
    <property type="nucleotide sequence ID" value="XM_046730955.1"/>
</dbReference>
<dbReference type="InterPro" id="IPR000909">
    <property type="entry name" value="PLipase_C_PInositol-sp_X_dom"/>
</dbReference>
<organism evidence="2 3">
    <name type="scientific">Neodiprion lecontei</name>
    <name type="common">Redheaded pine sawfly</name>
    <dbReference type="NCBI Taxonomy" id="441921"/>
    <lineage>
        <taxon>Eukaryota</taxon>
        <taxon>Metazoa</taxon>
        <taxon>Ecdysozoa</taxon>
        <taxon>Arthropoda</taxon>
        <taxon>Hexapoda</taxon>
        <taxon>Insecta</taxon>
        <taxon>Pterygota</taxon>
        <taxon>Neoptera</taxon>
        <taxon>Endopterygota</taxon>
        <taxon>Hymenoptera</taxon>
        <taxon>Tenthredinoidea</taxon>
        <taxon>Diprionidae</taxon>
        <taxon>Diprioninae</taxon>
        <taxon>Neodiprion</taxon>
    </lineage>
</organism>
<dbReference type="InterPro" id="IPR017946">
    <property type="entry name" value="PLC-like_Pdiesterase_TIM-brl"/>
</dbReference>
<dbReference type="Pfam" id="PF26146">
    <property type="entry name" value="PI-PLC_X"/>
    <property type="match status" value="1"/>
</dbReference>